<protein>
    <submittedName>
        <fullName evidence="2">Uncharacterized protein</fullName>
    </submittedName>
</protein>
<proteinExistence type="predicted"/>
<dbReference type="EMBL" id="BTGU01000070">
    <property type="protein sequence ID" value="GMN57370.1"/>
    <property type="molecule type" value="Genomic_DNA"/>
</dbReference>
<keyword evidence="3" id="KW-1185">Reference proteome</keyword>
<accession>A0AA88DLJ4</accession>
<gene>
    <name evidence="2" type="ORF">TIFTF001_026495</name>
</gene>
<name>A0AA88DLJ4_FICCA</name>
<dbReference type="AlphaFoldDB" id="A0AA88DLJ4"/>
<organism evidence="2 3">
    <name type="scientific">Ficus carica</name>
    <name type="common">Common fig</name>
    <dbReference type="NCBI Taxonomy" id="3494"/>
    <lineage>
        <taxon>Eukaryota</taxon>
        <taxon>Viridiplantae</taxon>
        <taxon>Streptophyta</taxon>
        <taxon>Embryophyta</taxon>
        <taxon>Tracheophyta</taxon>
        <taxon>Spermatophyta</taxon>
        <taxon>Magnoliopsida</taxon>
        <taxon>eudicotyledons</taxon>
        <taxon>Gunneridae</taxon>
        <taxon>Pentapetalae</taxon>
        <taxon>rosids</taxon>
        <taxon>fabids</taxon>
        <taxon>Rosales</taxon>
        <taxon>Moraceae</taxon>
        <taxon>Ficeae</taxon>
        <taxon>Ficus</taxon>
    </lineage>
</organism>
<comment type="caution">
    <text evidence="2">The sequence shown here is derived from an EMBL/GenBank/DDBJ whole genome shotgun (WGS) entry which is preliminary data.</text>
</comment>
<reference evidence="2" key="1">
    <citation type="submission" date="2023-07" db="EMBL/GenBank/DDBJ databases">
        <title>draft genome sequence of fig (Ficus carica).</title>
        <authorList>
            <person name="Takahashi T."/>
            <person name="Nishimura K."/>
        </authorList>
    </citation>
    <scope>NUCLEOTIDE SEQUENCE</scope>
</reference>
<feature type="region of interest" description="Disordered" evidence="1">
    <location>
        <begin position="1"/>
        <end position="21"/>
    </location>
</feature>
<evidence type="ECO:0000256" key="1">
    <source>
        <dbReference type="SAM" id="MobiDB-lite"/>
    </source>
</evidence>
<sequence>MMSTATGPWGGRGTRREAGGPIAEISTATTTQWPASHVGAIPSIAARPHTASRAFSSPTSTIVTGFLDGGEQKFSPFYM</sequence>
<dbReference type="Proteomes" id="UP001187192">
    <property type="component" value="Unassembled WGS sequence"/>
</dbReference>
<evidence type="ECO:0000313" key="2">
    <source>
        <dbReference type="EMBL" id="GMN57370.1"/>
    </source>
</evidence>
<evidence type="ECO:0000313" key="3">
    <source>
        <dbReference type="Proteomes" id="UP001187192"/>
    </source>
</evidence>